<organism evidence="1 3">
    <name type="scientific">Amycolatopsis regifaucium</name>
    <dbReference type="NCBI Taxonomy" id="546365"/>
    <lineage>
        <taxon>Bacteria</taxon>
        <taxon>Bacillati</taxon>
        <taxon>Actinomycetota</taxon>
        <taxon>Actinomycetes</taxon>
        <taxon>Pseudonocardiales</taxon>
        <taxon>Pseudonocardiaceae</taxon>
        <taxon>Amycolatopsis</taxon>
    </lineage>
</organism>
<dbReference type="EMBL" id="LQCI01000012">
    <property type="protein sequence ID" value="KZB84893.1"/>
    <property type="molecule type" value="Genomic_DNA"/>
</dbReference>
<dbReference type="EMBL" id="LOBU02000024">
    <property type="protein sequence ID" value="OKA03911.1"/>
    <property type="molecule type" value="Genomic_DNA"/>
</dbReference>
<evidence type="ECO:0000313" key="1">
    <source>
        <dbReference type="EMBL" id="KZB84893.1"/>
    </source>
</evidence>
<gene>
    <name evidence="2" type="ORF">ATP06_0232260</name>
    <name evidence="1" type="ORF">AVL48_01405</name>
</gene>
<dbReference type="Proteomes" id="UP000076321">
    <property type="component" value="Unassembled WGS sequence"/>
</dbReference>
<name>A0A154MLN6_9PSEU</name>
<accession>A0A154MLN6</accession>
<keyword evidence="4" id="KW-1185">Reference proteome</keyword>
<proteinExistence type="predicted"/>
<evidence type="ECO:0000313" key="2">
    <source>
        <dbReference type="EMBL" id="OKA03911.1"/>
    </source>
</evidence>
<dbReference type="Proteomes" id="UP000186883">
    <property type="component" value="Unassembled WGS sequence"/>
</dbReference>
<dbReference type="OrthoDB" id="4546670at2"/>
<protein>
    <submittedName>
        <fullName evidence="1">Uncharacterized protein</fullName>
    </submittedName>
</protein>
<evidence type="ECO:0000313" key="4">
    <source>
        <dbReference type="Proteomes" id="UP000186883"/>
    </source>
</evidence>
<evidence type="ECO:0000313" key="3">
    <source>
        <dbReference type="Proteomes" id="UP000076321"/>
    </source>
</evidence>
<reference evidence="1 3" key="1">
    <citation type="submission" date="2015-12" db="EMBL/GenBank/DDBJ databases">
        <title>Amycolatopsis regifaucium genome sequencing and assembly.</title>
        <authorList>
            <person name="Mayilraj S."/>
        </authorList>
    </citation>
    <scope>NUCLEOTIDE SEQUENCE [LARGE SCALE GENOMIC DNA]</scope>
    <source>
        <strain evidence="1 3">GY080</strain>
    </source>
</reference>
<comment type="caution">
    <text evidence="1">The sequence shown here is derived from an EMBL/GenBank/DDBJ whole genome shotgun (WGS) entry which is preliminary data.</text>
</comment>
<reference evidence="2 4" key="2">
    <citation type="submission" date="2016-11" db="EMBL/GenBank/DDBJ databases">
        <title>Genome sequencing of Amycolatopsis regifaucium.</title>
        <authorList>
            <person name="Mayilraj S."/>
            <person name="Kaur N."/>
        </authorList>
    </citation>
    <scope>NUCLEOTIDE SEQUENCE [LARGE SCALE GENOMIC DNA]</scope>
    <source>
        <strain evidence="2 4">GY080</strain>
    </source>
</reference>
<sequence length="139" mass="15579">MFPVKRIDEEWVSELPFVRFQSPTRDRRGNFTGVFGLVNGLARTGRLTVEQEAFRRATNDWYDANFINPAHSDPIVYDAAVNPGAAAWFKATARVFIEPVDGYLAILKAHGVPCETVRSADPGMVIYEDDYQVVAVARN</sequence>
<dbReference type="AlphaFoldDB" id="A0A154MLN6"/>